<comment type="caution">
    <text evidence="1">The sequence shown here is derived from an EMBL/GenBank/DDBJ whole genome shotgun (WGS) entry which is preliminary data.</text>
</comment>
<proteinExistence type="predicted"/>
<reference evidence="1 2" key="1">
    <citation type="journal article" date="2023" name="ACS Omega">
        <title>Identification of the Neoaspergillic Acid Biosynthesis Gene Cluster by Establishing an In Vitro CRISPR-Ribonucleoprotein Genetic System in Aspergillus melleus.</title>
        <authorList>
            <person name="Yuan B."/>
            <person name="Grau M.F."/>
            <person name="Murata R.M."/>
            <person name="Torok T."/>
            <person name="Venkateswaran K."/>
            <person name="Stajich J.E."/>
            <person name="Wang C.C.C."/>
        </authorList>
    </citation>
    <scope>NUCLEOTIDE SEQUENCE [LARGE SCALE GENOMIC DNA]</scope>
    <source>
        <strain evidence="1 2">IMV 1140</strain>
    </source>
</reference>
<organism evidence="1 2">
    <name type="scientific">Aspergillus melleus</name>
    <dbReference type="NCBI Taxonomy" id="138277"/>
    <lineage>
        <taxon>Eukaryota</taxon>
        <taxon>Fungi</taxon>
        <taxon>Dikarya</taxon>
        <taxon>Ascomycota</taxon>
        <taxon>Pezizomycotina</taxon>
        <taxon>Eurotiomycetes</taxon>
        <taxon>Eurotiomycetidae</taxon>
        <taxon>Eurotiales</taxon>
        <taxon>Aspergillaceae</taxon>
        <taxon>Aspergillus</taxon>
        <taxon>Aspergillus subgen. Circumdati</taxon>
    </lineage>
</organism>
<sequence>MSRPLGLPVLSPPAQPPSASTLHGRTVRLERLAPSHAEQLYPLVGDNQDPTQVAVWDYIPDGPFANYAAFCDFIESHSKSTDPYFFAIIATKSSADRAAGNSEDEKVLGYIALMSIVPEQLRLEIGHVVFSPQMQRSTVATEVVYLLLKFAFETGYRRVEWKCNSLNEGSQKAARRFGFTYEGTFRQHMIVKGRNRDTAWFSMVKEEWGSGVRGGYEGWLDEGNFDEIGRQRGRLEEFIKGGRREV</sequence>
<evidence type="ECO:0000313" key="1">
    <source>
        <dbReference type="EMBL" id="KAK1140304.1"/>
    </source>
</evidence>
<accession>A0ACC3ARM9</accession>
<name>A0ACC3ARM9_9EURO</name>
<protein>
    <submittedName>
        <fullName evidence="1">Uncharacterized protein</fullName>
    </submittedName>
</protein>
<evidence type="ECO:0000313" key="2">
    <source>
        <dbReference type="Proteomes" id="UP001177260"/>
    </source>
</evidence>
<gene>
    <name evidence="1" type="ORF">N8T08_010507</name>
</gene>
<keyword evidence="2" id="KW-1185">Reference proteome</keyword>
<dbReference type="EMBL" id="JAOPJF010000086">
    <property type="protein sequence ID" value="KAK1140304.1"/>
    <property type="molecule type" value="Genomic_DNA"/>
</dbReference>
<dbReference type="Proteomes" id="UP001177260">
    <property type="component" value="Unassembled WGS sequence"/>
</dbReference>